<dbReference type="RefSeq" id="WP_353112815.1">
    <property type="nucleotide sequence ID" value="NZ_APND01000005.1"/>
</dbReference>
<accession>A0ABV2B3U6</accession>
<dbReference type="CDD" id="cd08255">
    <property type="entry name" value="2-desacetyl-2-hydroxyethyl_bacteriochlorophyllide_like"/>
    <property type="match status" value="1"/>
</dbReference>
<keyword evidence="7" id="KW-1185">Reference proteome</keyword>
<comment type="caution">
    <text evidence="6">The sequence shown here is derived from an EMBL/GenBank/DDBJ whole genome shotgun (WGS) entry which is preliminary data.</text>
</comment>
<dbReference type="PANTHER" id="PTHR43350:SF19">
    <property type="entry name" value="D-GULOSIDE 3-DEHYDROGENASE"/>
    <property type="match status" value="1"/>
</dbReference>
<comment type="cofactor">
    <cofactor evidence="1">
        <name>Zn(2+)</name>
        <dbReference type="ChEBI" id="CHEBI:29105"/>
    </cofactor>
</comment>
<reference evidence="6 7" key="1">
    <citation type="submission" date="2013-03" db="EMBL/GenBank/DDBJ databases">
        <title>Salinisphaera dokdonensis CL-ES53 Genome Sequencing.</title>
        <authorList>
            <person name="Li C."/>
            <person name="Lai Q."/>
            <person name="Shao Z."/>
        </authorList>
    </citation>
    <scope>NUCLEOTIDE SEQUENCE [LARGE SCALE GENOMIC DNA]</scope>
    <source>
        <strain evidence="6 7">CL-ES53</strain>
    </source>
</reference>
<evidence type="ECO:0000313" key="6">
    <source>
        <dbReference type="EMBL" id="MES1930528.1"/>
    </source>
</evidence>
<proteinExistence type="inferred from homology"/>
<sequence>MPEPIARALWLRPPGEAFIAEESVSEPAGGELLVRSLYSAVSRGTETLVYSGQVPASEYERMRAPFQAGDLPGAVKHGYANVGVVEHGPGDWPGRRVFCLYPHQTRYRIDADAAIPLPVDVPPERAVLAANMETAVNALWDAGASVGDRVTVIGAGVIGGLIAGLAAGLPGVDVELVDIDTRKQYLGDALGARFRLPDQATPERDIVIHASASEAGLATAIDVAGFEATVLEMSWYGARAVTVPLGGAFHSKRLTLRSSQVGAVSPGRRPRRDHRSRLALAVSLLNDPRFDALIEPDVAFDTLPDVMRRIADPGDATLCQRIRYD</sequence>
<dbReference type="InterPro" id="IPR011032">
    <property type="entry name" value="GroES-like_sf"/>
</dbReference>
<evidence type="ECO:0000256" key="1">
    <source>
        <dbReference type="ARBA" id="ARBA00001947"/>
    </source>
</evidence>
<evidence type="ECO:0000256" key="5">
    <source>
        <dbReference type="ARBA" id="ARBA00023002"/>
    </source>
</evidence>
<keyword evidence="5" id="KW-0560">Oxidoreductase</keyword>
<dbReference type="InterPro" id="IPR036291">
    <property type="entry name" value="NAD(P)-bd_dom_sf"/>
</dbReference>
<protein>
    <submittedName>
        <fullName evidence="6">Dehydrogenase</fullName>
    </submittedName>
</protein>
<name>A0ABV2B3U6_9GAMM</name>
<keyword evidence="4" id="KW-0862">Zinc</keyword>
<dbReference type="SUPFAM" id="SSF50129">
    <property type="entry name" value="GroES-like"/>
    <property type="match status" value="1"/>
</dbReference>
<gene>
    <name evidence="6" type="ORF">SADO_14799</name>
</gene>
<dbReference type="PANTHER" id="PTHR43350">
    <property type="entry name" value="NAD-DEPENDENT ALCOHOL DEHYDROGENASE"/>
    <property type="match status" value="1"/>
</dbReference>
<dbReference type="Proteomes" id="UP001460888">
    <property type="component" value="Unassembled WGS sequence"/>
</dbReference>
<evidence type="ECO:0000256" key="4">
    <source>
        <dbReference type="ARBA" id="ARBA00022833"/>
    </source>
</evidence>
<evidence type="ECO:0000256" key="2">
    <source>
        <dbReference type="ARBA" id="ARBA00008072"/>
    </source>
</evidence>
<keyword evidence="3" id="KW-0479">Metal-binding</keyword>
<evidence type="ECO:0000313" key="7">
    <source>
        <dbReference type="Proteomes" id="UP001460888"/>
    </source>
</evidence>
<dbReference type="Gene3D" id="3.40.50.720">
    <property type="entry name" value="NAD(P)-binding Rossmann-like Domain"/>
    <property type="match status" value="1"/>
</dbReference>
<organism evidence="6 7">
    <name type="scientific">Salinisphaera dokdonensis CL-ES53</name>
    <dbReference type="NCBI Taxonomy" id="1304272"/>
    <lineage>
        <taxon>Bacteria</taxon>
        <taxon>Pseudomonadati</taxon>
        <taxon>Pseudomonadota</taxon>
        <taxon>Gammaproteobacteria</taxon>
        <taxon>Salinisphaerales</taxon>
        <taxon>Salinisphaeraceae</taxon>
        <taxon>Salinisphaera</taxon>
    </lineage>
</organism>
<dbReference type="SUPFAM" id="SSF51735">
    <property type="entry name" value="NAD(P)-binding Rossmann-fold domains"/>
    <property type="match status" value="1"/>
</dbReference>
<dbReference type="Gene3D" id="3.90.180.10">
    <property type="entry name" value="Medium-chain alcohol dehydrogenases, catalytic domain"/>
    <property type="match status" value="1"/>
</dbReference>
<evidence type="ECO:0000256" key="3">
    <source>
        <dbReference type="ARBA" id="ARBA00022723"/>
    </source>
</evidence>
<dbReference type="EMBL" id="APND01000005">
    <property type="protein sequence ID" value="MES1930528.1"/>
    <property type="molecule type" value="Genomic_DNA"/>
</dbReference>
<comment type="similarity">
    <text evidence="2">Belongs to the zinc-containing alcohol dehydrogenase family.</text>
</comment>